<dbReference type="RefSeq" id="WP_285981444.1">
    <property type="nucleotide sequence ID" value="NZ_JASVDS010000001.1"/>
</dbReference>
<dbReference type="EMBL" id="JASVDS010000001">
    <property type="protein sequence ID" value="MDL5031336.1"/>
    <property type="molecule type" value="Genomic_DNA"/>
</dbReference>
<reference evidence="3 4" key="1">
    <citation type="submission" date="2023-06" db="EMBL/GenBank/DDBJ databases">
        <title>Pelomonas sp. APW6 16S ribosomal RNA gene genome sequencing and assembly.</title>
        <authorList>
            <person name="Woo H."/>
        </authorList>
    </citation>
    <scope>NUCLEOTIDE SEQUENCE [LARGE SCALE GENOMIC DNA]</scope>
    <source>
        <strain evidence="3 4">APW6</strain>
    </source>
</reference>
<name>A0ABT7LEP8_9BURK</name>
<sequence>MTTARGMGSALPKHRRPIGAKPQRGQAMIWMLGMLAASAAVMFALFNTSQTVVGKERTINAADASALAGATAQARLLNLMAYTNRAVIANEVFMVQMLSLESWTQYVARTTDNIGYVVDVASVFFPPLAGLARGLHEAASFADEGHDVLQREVMPLMITVLEGAKKAMTIAHRTLQLGGGLVAENAAKNMAAANRTDFGGRKDDGIQVIDDLGIRGVTFALNEKAWIGFTKQYSDNERTDARQILLDSRDAFTTNRPGSSLVNWRLPTSPVTTIGLHKEGGTRLVAFDRWETEDTLELENRVLRPFRGWRSSYVPIGWGRANADDTGSRGNVWSPRRLAQSWAYSSGGTHDNWSGVPAQFDIADKTKGARETLGFDFLVAVGRPGSHDFTTTTMGINKGSGGPLGSPETPERQASSRNTAFAKARVAFERPQRGLANDITARPLWRDDSAKEYGSLYSPYWQARLADLSPGQKTALLAAVGLTPDYVVYTPGGQTK</sequence>
<protein>
    <submittedName>
        <fullName evidence="3">Pilus assembly protein TadG-related protein</fullName>
    </submittedName>
</protein>
<evidence type="ECO:0000313" key="3">
    <source>
        <dbReference type="EMBL" id="MDL5031336.1"/>
    </source>
</evidence>
<evidence type="ECO:0000259" key="2">
    <source>
        <dbReference type="Pfam" id="PF13400"/>
    </source>
</evidence>
<gene>
    <name evidence="3" type="ORF">QRD43_05385</name>
</gene>
<feature type="domain" description="Putative Flp pilus-assembly TadG-like N-terminal" evidence="2">
    <location>
        <begin position="25"/>
        <end position="72"/>
    </location>
</feature>
<evidence type="ECO:0000313" key="4">
    <source>
        <dbReference type="Proteomes" id="UP001238603"/>
    </source>
</evidence>
<dbReference type="Proteomes" id="UP001238603">
    <property type="component" value="Unassembled WGS sequence"/>
</dbReference>
<dbReference type="InterPro" id="IPR028087">
    <property type="entry name" value="Tad_N"/>
</dbReference>
<evidence type="ECO:0000256" key="1">
    <source>
        <dbReference type="SAM" id="MobiDB-lite"/>
    </source>
</evidence>
<keyword evidence="4" id="KW-1185">Reference proteome</keyword>
<organism evidence="3 4">
    <name type="scientific">Roseateles subflavus</name>
    <dbReference type="NCBI Taxonomy" id="3053353"/>
    <lineage>
        <taxon>Bacteria</taxon>
        <taxon>Pseudomonadati</taxon>
        <taxon>Pseudomonadota</taxon>
        <taxon>Betaproteobacteria</taxon>
        <taxon>Burkholderiales</taxon>
        <taxon>Sphaerotilaceae</taxon>
        <taxon>Roseateles</taxon>
    </lineage>
</organism>
<proteinExistence type="predicted"/>
<comment type="caution">
    <text evidence="3">The sequence shown here is derived from an EMBL/GenBank/DDBJ whole genome shotgun (WGS) entry which is preliminary data.</text>
</comment>
<accession>A0ABT7LEP8</accession>
<dbReference type="Pfam" id="PF13400">
    <property type="entry name" value="Tad"/>
    <property type="match status" value="1"/>
</dbReference>
<feature type="region of interest" description="Disordered" evidence="1">
    <location>
        <begin position="392"/>
        <end position="419"/>
    </location>
</feature>